<evidence type="ECO:0000313" key="3">
    <source>
        <dbReference type="Proteomes" id="UP000693981"/>
    </source>
</evidence>
<evidence type="ECO:0000256" key="1">
    <source>
        <dbReference type="SAM" id="MobiDB-lite"/>
    </source>
</evidence>
<reference evidence="2" key="1">
    <citation type="submission" date="2021-02" db="EMBL/GenBank/DDBJ databases">
        <authorList>
            <person name="Palmer J.M."/>
        </authorList>
    </citation>
    <scope>NUCLEOTIDE SEQUENCE</scope>
    <source>
        <strain evidence="2">SCRP23</strain>
    </source>
</reference>
<keyword evidence="3" id="KW-1185">Reference proteome</keyword>
<sequence>MVVDPIMSLLLWDVELPRSRRVSQLRQYHTQILDNILGAPGQHEALPSRAINDILADIVPADEQPSGGTVRTWIEEATGVERQFPQQHAVDFVYVTEAAARHIPQALRAEIGSTFCRPHEPSQAAADSSPDDVTSQSESFFADDVIDAAANVVGIDAQPARPAGTLRNSPTPSCAVQARIIRALANQLELLAEYLDSLAGGAEPPAKRRRTDMISAGGDHDRPSKFIFQPSARQSQLHQLLTDPQHAGKCATDFVDSLISHAAVQFAPHPGVLIRLFDFQFGTRGLSIMHMAFMNRVDKMALVQARHTNMQNFSQGVTLPAPRVVSCPADIVAALSSLNAYCAYFASSDVVELVQRLHTFTMEEVGTGAWADTDLPHFVYWVDNILEEFRSAAVRDISGGNSRQAVART</sequence>
<dbReference type="AlphaFoldDB" id="A0A8T1VCJ4"/>
<evidence type="ECO:0000313" key="2">
    <source>
        <dbReference type="EMBL" id="KAG7378785.1"/>
    </source>
</evidence>
<accession>A0A8T1VCJ4</accession>
<gene>
    <name evidence="2" type="ORF">PHYBOEH_000205</name>
</gene>
<organism evidence="2 3">
    <name type="scientific">Phytophthora boehmeriae</name>
    <dbReference type="NCBI Taxonomy" id="109152"/>
    <lineage>
        <taxon>Eukaryota</taxon>
        <taxon>Sar</taxon>
        <taxon>Stramenopiles</taxon>
        <taxon>Oomycota</taxon>
        <taxon>Peronosporomycetes</taxon>
        <taxon>Peronosporales</taxon>
        <taxon>Peronosporaceae</taxon>
        <taxon>Phytophthora</taxon>
    </lineage>
</organism>
<proteinExistence type="predicted"/>
<comment type="caution">
    <text evidence="2">The sequence shown here is derived from an EMBL/GenBank/DDBJ whole genome shotgun (WGS) entry which is preliminary data.</text>
</comment>
<dbReference type="Proteomes" id="UP000693981">
    <property type="component" value="Unassembled WGS sequence"/>
</dbReference>
<feature type="region of interest" description="Disordered" evidence="1">
    <location>
        <begin position="118"/>
        <end position="137"/>
    </location>
</feature>
<dbReference type="EMBL" id="JAGDFL010001006">
    <property type="protein sequence ID" value="KAG7378785.1"/>
    <property type="molecule type" value="Genomic_DNA"/>
</dbReference>
<protein>
    <submittedName>
        <fullName evidence="2">Uncharacterized protein</fullName>
    </submittedName>
</protein>
<name>A0A8T1VCJ4_9STRA</name>
<dbReference type="OrthoDB" id="128230at2759"/>